<name>A0ABW1RT11_9LACO</name>
<dbReference type="Proteomes" id="UP001596158">
    <property type="component" value="Unassembled WGS sequence"/>
</dbReference>
<sequence length="69" mass="7999">MVRIVLQRKGFLLVEAMVGMTIIVGVVTILLTVVEMVQQQDRQNEVRIAKIKQKYYQEQQAWLKGEVLP</sequence>
<evidence type="ECO:0000313" key="3">
    <source>
        <dbReference type="Proteomes" id="UP001596158"/>
    </source>
</evidence>
<evidence type="ECO:0008006" key="4">
    <source>
        <dbReference type="Google" id="ProtNLM"/>
    </source>
</evidence>
<dbReference type="RefSeq" id="WP_137600651.1">
    <property type="nucleotide sequence ID" value="NZ_BJDT01000004.1"/>
</dbReference>
<gene>
    <name evidence="2" type="ORF">ACFQGR_04200</name>
</gene>
<keyword evidence="1" id="KW-0472">Membrane</keyword>
<accession>A0ABW1RT11</accession>
<keyword evidence="3" id="KW-1185">Reference proteome</keyword>
<dbReference type="EMBL" id="JBHSSG010000010">
    <property type="protein sequence ID" value="MFC6178585.1"/>
    <property type="molecule type" value="Genomic_DNA"/>
</dbReference>
<reference evidence="3" key="1">
    <citation type="journal article" date="2019" name="Int. J. Syst. Evol. Microbiol.">
        <title>The Global Catalogue of Microorganisms (GCM) 10K type strain sequencing project: providing services to taxonomists for standard genome sequencing and annotation.</title>
        <authorList>
            <consortium name="The Broad Institute Genomics Platform"/>
            <consortium name="The Broad Institute Genome Sequencing Center for Infectious Disease"/>
            <person name="Wu L."/>
            <person name="Ma J."/>
        </authorList>
    </citation>
    <scope>NUCLEOTIDE SEQUENCE [LARGE SCALE GENOMIC DNA]</scope>
    <source>
        <strain evidence="3">CCM 8924</strain>
    </source>
</reference>
<protein>
    <recommendedName>
        <fullName evidence="4">Type II secretion system protein</fullName>
    </recommendedName>
</protein>
<keyword evidence="1" id="KW-0812">Transmembrane</keyword>
<organism evidence="2 3">
    <name type="scientific">Weissella sagaensis</name>
    <dbReference type="NCBI Taxonomy" id="2559928"/>
    <lineage>
        <taxon>Bacteria</taxon>
        <taxon>Bacillati</taxon>
        <taxon>Bacillota</taxon>
        <taxon>Bacilli</taxon>
        <taxon>Lactobacillales</taxon>
        <taxon>Lactobacillaceae</taxon>
        <taxon>Weissella</taxon>
    </lineage>
</organism>
<evidence type="ECO:0000313" key="2">
    <source>
        <dbReference type="EMBL" id="MFC6178585.1"/>
    </source>
</evidence>
<evidence type="ECO:0000256" key="1">
    <source>
        <dbReference type="SAM" id="Phobius"/>
    </source>
</evidence>
<comment type="caution">
    <text evidence="2">The sequence shown here is derived from an EMBL/GenBank/DDBJ whole genome shotgun (WGS) entry which is preliminary data.</text>
</comment>
<keyword evidence="1" id="KW-1133">Transmembrane helix</keyword>
<proteinExistence type="predicted"/>
<feature type="transmembrane region" description="Helical" evidence="1">
    <location>
        <begin position="12"/>
        <end position="34"/>
    </location>
</feature>